<evidence type="ECO:0000256" key="3">
    <source>
        <dbReference type="ARBA" id="ARBA00022597"/>
    </source>
</evidence>
<evidence type="ECO:0000256" key="2">
    <source>
        <dbReference type="ARBA" id="ARBA00009976"/>
    </source>
</evidence>
<dbReference type="AlphaFoldDB" id="A0A9Q1BQK8"/>
<comment type="subcellular location">
    <subcellularLocation>
        <location evidence="1">Membrane</location>
        <topology evidence="1">Multi-pass membrane protein</topology>
    </subcellularLocation>
</comment>
<dbReference type="InterPro" id="IPR037185">
    <property type="entry name" value="EmrE-like"/>
</dbReference>
<dbReference type="Proteomes" id="UP001152320">
    <property type="component" value="Chromosome 13"/>
</dbReference>
<comment type="similarity">
    <text evidence="2">Belongs to the nucleotide-sugar transporter family. SLC35A subfamily.</text>
</comment>
<dbReference type="GO" id="GO:0000139">
    <property type="term" value="C:Golgi membrane"/>
    <property type="evidence" value="ECO:0007669"/>
    <property type="project" value="InterPro"/>
</dbReference>
<feature type="transmembrane region" description="Helical" evidence="7">
    <location>
        <begin position="89"/>
        <end position="113"/>
    </location>
</feature>
<feature type="transmembrane region" description="Helical" evidence="7">
    <location>
        <begin position="316"/>
        <end position="338"/>
    </location>
</feature>
<evidence type="ECO:0000256" key="1">
    <source>
        <dbReference type="ARBA" id="ARBA00004141"/>
    </source>
</evidence>
<feature type="transmembrane region" description="Helical" evidence="7">
    <location>
        <begin position="46"/>
        <end position="68"/>
    </location>
</feature>
<keyword evidence="5 7" id="KW-1133">Transmembrane helix</keyword>
<evidence type="ECO:0000256" key="4">
    <source>
        <dbReference type="ARBA" id="ARBA00022692"/>
    </source>
</evidence>
<dbReference type="OrthoDB" id="408493at2759"/>
<dbReference type="PANTHER" id="PTHR10231">
    <property type="entry name" value="NUCLEOTIDE-SUGAR TRANSMEMBRANE TRANSPORTER"/>
    <property type="match status" value="1"/>
</dbReference>
<comment type="caution">
    <text evidence="8">The sequence shown here is derived from an EMBL/GenBank/DDBJ whole genome shotgun (WGS) entry which is preliminary data.</text>
</comment>
<gene>
    <name evidence="8" type="ORF">HOLleu_27578</name>
</gene>
<sequence length="451" mass="50780">MAPSSSGSEFTSTVKTVLLGVMYITFASSRILFTKHSSNEDNQYEYLPATVIVSAEALKLLVCSFLFFHKISKESNVREYLKSFSHQDILNLWPWSIPAFLYFIDNLMTFYVIASFETAMVVLLNNFVIISTSLLFKIILKHKFTRIQWGALFILFLSIVSLSKENFSSCVSTAGKRNVDGGSLSTLEKDVCHALQQKLSTQRDCSSVEIKLEDFSGYFLVLVQCFIASTANVYNEKIFKQGNAFNDSIYIQNSKLYTFGVIFNSALLLIRSDYRQKVLMCGLFHGFNRYAFLLIIANTALGLTISLVLKHRDNMFHIMCSQLNTVFVITVSILFTNFEPTAQFFLQAPIVLLSIYIYHLAKKDKTGEKDVTHPGNNVSGRISVSKVSVFSPCLQNLLQKSRSLNSYSTCIQLCKRRGTRGGVGGKSGGEGLFSWHDSEAHLQSRNYLPHC</sequence>
<dbReference type="GO" id="GO:0015165">
    <property type="term" value="F:pyrimidine nucleotide-sugar transmembrane transporter activity"/>
    <property type="evidence" value="ECO:0007669"/>
    <property type="project" value="InterPro"/>
</dbReference>
<reference evidence="8" key="1">
    <citation type="submission" date="2021-10" db="EMBL/GenBank/DDBJ databases">
        <title>Tropical sea cucumber genome reveals ecological adaptation and Cuvierian tubules defense mechanism.</title>
        <authorList>
            <person name="Chen T."/>
        </authorList>
    </citation>
    <scope>NUCLEOTIDE SEQUENCE</scope>
    <source>
        <strain evidence="8">Nanhai2018</strain>
        <tissue evidence="8">Muscle</tissue>
    </source>
</reference>
<keyword evidence="9" id="KW-1185">Reference proteome</keyword>
<feature type="transmembrane region" description="Helical" evidence="7">
    <location>
        <begin position="290"/>
        <end position="309"/>
    </location>
</feature>
<accession>A0A9Q1BQK8</accession>
<feature type="transmembrane region" description="Helical" evidence="7">
    <location>
        <begin position="119"/>
        <end position="140"/>
    </location>
</feature>
<name>A0A9Q1BQK8_HOLLE</name>
<keyword evidence="3" id="KW-0762">Sugar transport</keyword>
<keyword evidence="6 7" id="KW-0472">Membrane</keyword>
<dbReference type="InterPro" id="IPR007271">
    <property type="entry name" value="Nuc_sug_transpt"/>
</dbReference>
<evidence type="ECO:0000256" key="5">
    <source>
        <dbReference type="ARBA" id="ARBA00022989"/>
    </source>
</evidence>
<evidence type="ECO:0000313" key="9">
    <source>
        <dbReference type="Proteomes" id="UP001152320"/>
    </source>
</evidence>
<evidence type="ECO:0000313" key="8">
    <source>
        <dbReference type="EMBL" id="KAJ8030997.1"/>
    </source>
</evidence>
<dbReference type="EMBL" id="JAIZAY010000013">
    <property type="protein sequence ID" value="KAJ8030997.1"/>
    <property type="molecule type" value="Genomic_DNA"/>
</dbReference>
<dbReference type="SUPFAM" id="SSF103481">
    <property type="entry name" value="Multidrug resistance efflux transporter EmrE"/>
    <property type="match status" value="1"/>
</dbReference>
<evidence type="ECO:0000256" key="7">
    <source>
        <dbReference type="SAM" id="Phobius"/>
    </source>
</evidence>
<proteinExistence type="inferred from homology"/>
<protein>
    <submittedName>
        <fullName evidence="8">UDP-sugar transporter protein SLC35A5</fullName>
    </submittedName>
</protein>
<feature type="transmembrane region" description="Helical" evidence="7">
    <location>
        <begin position="344"/>
        <end position="361"/>
    </location>
</feature>
<dbReference type="PIRSF" id="PIRSF005799">
    <property type="entry name" value="UDP-gal_transpt"/>
    <property type="match status" value="1"/>
</dbReference>
<feature type="transmembrane region" description="Helical" evidence="7">
    <location>
        <begin position="12"/>
        <end position="34"/>
    </location>
</feature>
<organism evidence="8 9">
    <name type="scientific">Holothuria leucospilota</name>
    <name type="common">Black long sea cucumber</name>
    <name type="synonym">Mertensiothuria leucospilota</name>
    <dbReference type="NCBI Taxonomy" id="206669"/>
    <lineage>
        <taxon>Eukaryota</taxon>
        <taxon>Metazoa</taxon>
        <taxon>Echinodermata</taxon>
        <taxon>Eleutherozoa</taxon>
        <taxon>Echinozoa</taxon>
        <taxon>Holothuroidea</taxon>
        <taxon>Aspidochirotacea</taxon>
        <taxon>Aspidochirotida</taxon>
        <taxon>Holothuriidae</taxon>
        <taxon>Holothuria</taxon>
    </lineage>
</organism>
<feature type="transmembrane region" description="Helical" evidence="7">
    <location>
        <begin position="254"/>
        <end position="270"/>
    </location>
</feature>
<dbReference type="NCBIfam" id="TIGR00803">
    <property type="entry name" value="nst"/>
    <property type="match status" value="1"/>
</dbReference>
<dbReference type="Pfam" id="PF04142">
    <property type="entry name" value="Nuc_sug_transp"/>
    <property type="match status" value="1"/>
</dbReference>
<keyword evidence="3" id="KW-0813">Transport</keyword>
<evidence type="ECO:0000256" key="6">
    <source>
        <dbReference type="ARBA" id="ARBA00023136"/>
    </source>
</evidence>
<keyword evidence="4 7" id="KW-0812">Transmembrane</keyword>